<dbReference type="PANTHER" id="PTHR44167:SF24">
    <property type="entry name" value="SERINE_THREONINE-PROTEIN KINASE CHK2"/>
    <property type="match status" value="1"/>
</dbReference>
<dbReference type="PANTHER" id="PTHR44167">
    <property type="entry name" value="OVARIAN-SPECIFIC SERINE/THREONINE-PROTEIN KINASE LOK-RELATED"/>
    <property type="match status" value="1"/>
</dbReference>
<name>A0A0C3BWZ2_HEBCY</name>
<dbReference type="InterPro" id="IPR008271">
    <property type="entry name" value="Ser/Thr_kinase_AS"/>
</dbReference>
<keyword evidence="3" id="KW-1185">Reference proteome</keyword>
<dbReference type="OrthoDB" id="3224178at2759"/>
<proteinExistence type="predicted"/>
<dbReference type="Pfam" id="PF00069">
    <property type="entry name" value="Pkinase"/>
    <property type="match status" value="1"/>
</dbReference>
<dbReference type="SMART" id="SM00220">
    <property type="entry name" value="S_TKc"/>
    <property type="match status" value="1"/>
</dbReference>
<dbReference type="InterPro" id="IPR000719">
    <property type="entry name" value="Prot_kinase_dom"/>
</dbReference>
<dbReference type="PROSITE" id="PS00108">
    <property type="entry name" value="PROTEIN_KINASE_ST"/>
    <property type="match status" value="1"/>
</dbReference>
<dbReference type="Proteomes" id="UP000053424">
    <property type="component" value="Unassembled WGS sequence"/>
</dbReference>
<feature type="domain" description="Protein kinase" evidence="1">
    <location>
        <begin position="119"/>
        <end position="417"/>
    </location>
</feature>
<evidence type="ECO:0000313" key="2">
    <source>
        <dbReference type="EMBL" id="KIM35931.1"/>
    </source>
</evidence>
<sequence>MSTNDVSRTRPVGEVAENPLNLSTQFLRRKSRGSPKLNKQKSSIEGEFLLSNIDGGTVELRFNHELYCIDKSSQQFSIPFIQGDESWDPHEHWEFWDSEAAFQYVLSYGYTLYKVQEDFSTIPRLAVEDFTEARYPFAYSDSRTWNDWSAPFQTSAGSPKVLFAQDAQNRHVAIKIVRANSDEYRILRFLKDQNLETLQENCVIPVLDMLPANGFWWGPAIILPKHQSMREILHIMRCMLKGLTYLHQHNVIHRDIKVGNVLVNHFGTDCSLERNTVRSELRSEGKLTYALFDFDISIMAPPDTKKGEYRLPYHLSWWGSFNQPRDTAQGEFDYDPFAFDVGTLGSEFCQYYQEYTSLIPILAPLFDRMTTRDIQRRPTAAQALELFEDLYKELTEEQLQSMTYEVEENYQGVYESFDRWKLVPEDFALKWASYREPPIPHTMKLIRWICSKDYLCHVVPWLRWSFYQLSYPLRRVYTHFLGLGLAGRFGRPMSSR</sequence>
<dbReference type="HOGENOM" id="CLU_042818_0_0_1"/>
<reference evidence="3" key="2">
    <citation type="submission" date="2015-01" db="EMBL/GenBank/DDBJ databases">
        <title>Evolutionary Origins and Diversification of the Mycorrhizal Mutualists.</title>
        <authorList>
            <consortium name="DOE Joint Genome Institute"/>
            <consortium name="Mycorrhizal Genomics Consortium"/>
            <person name="Kohler A."/>
            <person name="Kuo A."/>
            <person name="Nagy L.G."/>
            <person name="Floudas D."/>
            <person name="Copeland A."/>
            <person name="Barry K.W."/>
            <person name="Cichocki N."/>
            <person name="Veneault-Fourrey C."/>
            <person name="LaButti K."/>
            <person name="Lindquist E.A."/>
            <person name="Lipzen A."/>
            <person name="Lundell T."/>
            <person name="Morin E."/>
            <person name="Murat C."/>
            <person name="Riley R."/>
            <person name="Ohm R."/>
            <person name="Sun H."/>
            <person name="Tunlid A."/>
            <person name="Henrissat B."/>
            <person name="Grigoriev I.V."/>
            <person name="Hibbett D.S."/>
            <person name="Martin F."/>
        </authorList>
    </citation>
    <scope>NUCLEOTIDE SEQUENCE [LARGE SCALE GENOMIC DNA]</scope>
    <source>
        <strain evidence="3">h7</strain>
    </source>
</reference>
<evidence type="ECO:0000259" key="1">
    <source>
        <dbReference type="PROSITE" id="PS50011"/>
    </source>
</evidence>
<dbReference type="GO" id="GO:0005524">
    <property type="term" value="F:ATP binding"/>
    <property type="evidence" value="ECO:0007669"/>
    <property type="project" value="InterPro"/>
</dbReference>
<dbReference type="GO" id="GO:0004672">
    <property type="term" value="F:protein kinase activity"/>
    <property type="evidence" value="ECO:0007669"/>
    <property type="project" value="InterPro"/>
</dbReference>
<gene>
    <name evidence="2" type="ORF">M413DRAFT_32160</name>
</gene>
<dbReference type="AlphaFoldDB" id="A0A0C3BWZ2"/>
<evidence type="ECO:0000313" key="3">
    <source>
        <dbReference type="Proteomes" id="UP000053424"/>
    </source>
</evidence>
<accession>A0A0C3BWZ2</accession>
<reference evidence="2 3" key="1">
    <citation type="submission" date="2014-04" db="EMBL/GenBank/DDBJ databases">
        <authorList>
            <consortium name="DOE Joint Genome Institute"/>
            <person name="Kuo A."/>
            <person name="Gay G."/>
            <person name="Dore J."/>
            <person name="Kohler A."/>
            <person name="Nagy L.G."/>
            <person name="Floudas D."/>
            <person name="Copeland A."/>
            <person name="Barry K.W."/>
            <person name="Cichocki N."/>
            <person name="Veneault-Fourrey C."/>
            <person name="LaButti K."/>
            <person name="Lindquist E.A."/>
            <person name="Lipzen A."/>
            <person name="Lundell T."/>
            <person name="Morin E."/>
            <person name="Murat C."/>
            <person name="Sun H."/>
            <person name="Tunlid A."/>
            <person name="Henrissat B."/>
            <person name="Grigoriev I.V."/>
            <person name="Hibbett D.S."/>
            <person name="Martin F."/>
            <person name="Nordberg H.P."/>
            <person name="Cantor M.N."/>
            <person name="Hua S.X."/>
        </authorList>
    </citation>
    <scope>NUCLEOTIDE SEQUENCE [LARGE SCALE GENOMIC DNA]</scope>
    <source>
        <strain evidence="3">h7</strain>
    </source>
</reference>
<protein>
    <recommendedName>
        <fullName evidence="1">Protein kinase domain-containing protein</fullName>
    </recommendedName>
</protein>
<dbReference type="PROSITE" id="PS50011">
    <property type="entry name" value="PROTEIN_KINASE_DOM"/>
    <property type="match status" value="1"/>
</dbReference>
<dbReference type="Gene3D" id="1.10.510.10">
    <property type="entry name" value="Transferase(Phosphotransferase) domain 1"/>
    <property type="match status" value="1"/>
</dbReference>
<dbReference type="EMBL" id="KN831812">
    <property type="protein sequence ID" value="KIM35931.1"/>
    <property type="molecule type" value="Genomic_DNA"/>
</dbReference>
<dbReference type="STRING" id="686832.A0A0C3BWZ2"/>
<dbReference type="SUPFAM" id="SSF56112">
    <property type="entry name" value="Protein kinase-like (PK-like)"/>
    <property type="match status" value="1"/>
</dbReference>
<organism evidence="2 3">
    <name type="scientific">Hebeloma cylindrosporum</name>
    <dbReference type="NCBI Taxonomy" id="76867"/>
    <lineage>
        <taxon>Eukaryota</taxon>
        <taxon>Fungi</taxon>
        <taxon>Dikarya</taxon>
        <taxon>Basidiomycota</taxon>
        <taxon>Agaricomycotina</taxon>
        <taxon>Agaricomycetes</taxon>
        <taxon>Agaricomycetidae</taxon>
        <taxon>Agaricales</taxon>
        <taxon>Agaricineae</taxon>
        <taxon>Hymenogastraceae</taxon>
        <taxon>Hebeloma</taxon>
    </lineage>
</organism>
<dbReference type="InterPro" id="IPR011009">
    <property type="entry name" value="Kinase-like_dom_sf"/>
</dbReference>